<dbReference type="GO" id="GO:0006508">
    <property type="term" value="P:proteolysis"/>
    <property type="evidence" value="ECO:0007669"/>
    <property type="project" value="UniProtKB-KW"/>
</dbReference>
<dbReference type="PANTHER" id="PTHR43270">
    <property type="entry name" value="BETA-ALA-HIS DIPEPTIDASE"/>
    <property type="match status" value="1"/>
</dbReference>
<evidence type="ECO:0000313" key="5">
    <source>
        <dbReference type="EMBL" id="KMO28592.1"/>
    </source>
</evidence>
<dbReference type="NCBIfam" id="NF005478">
    <property type="entry name" value="PRK07079.1"/>
    <property type="match status" value="1"/>
</dbReference>
<accession>A0A0J6S4S5</accession>
<dbReference type="SUPFAM" id="SSF53187">
    <property type="entry name" value="Zn-dependent exopeptidases"/>
    <property type="match status" value="1"/>
</dbReference>
<dbReference type="PROSITE" id="PS00759">
    <property type="entry name" value="ARGE_DAPE_CPG2_2"/>
    <property type="match status" value="1"/>
</dbReference>
<dbReference type="OrthoDB" id="9761532at2"/>
<dbReference type="Pfam" id="PF01546">
    <property type="entry name" value="Peptidase_M20"/>
    <property type="match status" value="1"/>
</dbReference>
<dbReference type="Gene3D" id="3.30.70.360">
    <property type="match status" value="1"/>
</dbReference>
<dbReference type="PANTHER" id="PTHR43270:SF12">
    <property type="entry name" value="SUCCINYL-DIAMINOPIMELATE DESUCCINYLASE"/>
    <property type="match status" value="1"/>
</dbReference>
<dbReference type="EMBL" id="LABX01000242">
    <property type="protein sequence ID" value="KMO28592.1"/>
    <property type="molecule type" value="Genomic_DNA"/>
</dbReference>
<dbReference type="AlphaFoldDB" id="A0A0J6S4S5"/>
<evidence type="ECO:0000259" key="4">
    <source>
        <dbReference type="Pfam" id="PF07687"/>
    </source>
</evidence>
<gene>
    <name evidence="5" type="ORF">VP06_27000</name>
</gene>
<protein>
    <recommendedName>
        <fullName evidence="4">Peptidase M20 dimerisation domain-containing protein</fullName>
    </recommendedName>
</protein>
<evidence type="ECO:0000256" key="1">
    <source>
        <dbReference type="ARBA" id="ARBA00022670"/>
    </source>
</evidence>
<comment type="caution">
    <text evidence="5">The sequence shown here is derived from an EMBL/GenBank/DDBJ whole genome shotgun (WGS) entry which is preliminary data.</text>
</comment>
<dbReference type="RefSeq" id="WP_048466884.1">
    <property type="nucleotide sequence ID" value="NZ_LABX01000242.1"/>
</dbReference>
<dbReference type="Gene3D" id="3.40.630.10">
    <property type="entry name" value="Zn peptidases"/>
    <property type="match status" value="1"/>
</dbReference>
<evidence type="ECO:0000313" key="6">
    <source>
        <dbReference type="Proteomes" id="UP000035929"/>
    </source>
</evidence>
<dbReference type="InterPro" id="IPR002933">
    <property type="entry name" value="Peptidase_M20"/>
</dbReference>
<dbReference type="GO" id="GO:0008233">
    <property type="term" value="F:peptidase activity"/>
    <property type="evidence" value="ECO:0007669"/>
    <property type="project" value="UniProtKB-KW"/>
</dbReference>
<dbReference type="Proteomes" id="UP000035929">
    <property type="component" value="Unassembled WGS sequence"/>
</dbReference>
<dbReference type="InterPro" id="IPR051458">
    <property type="entry name" value="Cyt/Met_Dipeptidase"/>
</dbReference>
<organism evidence="5 6">
    <name type="scientific">Methylobacterium aquaticum</name>
    <dbReference type="NCBI Taxonomy" id="270351"/>
    <lineage>
        <taxon>Bacteria</taxon>
        <taxon>Pseudomonadati</taxon>
        <taxon>Pseudomonadota</taxon>
        <taxon>Alphaproteobacteria</taxon>
        <taxon>Hyphomicrobiales</taxon>
        <taxon>Methylobacteriaceae</taxon>
        <taxon>Methylobacterium</taxon>
    </lineage>
</organism>
<proteinExistence type="predicted"/>
<sequence>MSRRDAIALAHRHYDDGSFLAVLREAVALPTESQAPDQGPALAAYLTQFMIPAVSRLGLTTRLLDNPQAGRGPFLIATRHEGVDLPTVLTYGHGDTVRNYPEQWREGLHPLQVTVEGERWYGRGTADNKGQHLVNLGALAAVMQARGGHLGFNVTLLIEMGEEAGSPGLREVCRAEAEALKSDLLIASDGPRIEAARPTLFLGSRGGYTFELVVDLREGGHHSGNWGGLLRNPGTVLASAIASLVDGRGQILVDALRPPPIPEGVRAALSDITVGGDPNAPAIDDGWGEPGLTPAERVFGWNTLEVLAFKCGDPEGPQNAVPPSAKATMQLRFVVGTDWETLLPALRAHLDAKGFPMVEVRQARGEVFRATRLPVEDPWVTWALASIEASTGKRPALLPNLGGSLPNDAFSDILGLPTLWVPHSYPACSQHAPDEHLLGGLTREALGLMAGLFWDLGETGPAVLAGRKAVG</sequence>
<dbReference type="PATRIC" id="fig|270351.6.peg.3576"/>
<evidence type="ECO:0000256" key="2">
    <source>
        <dbReference type="ARBA" id="ARBA00022723"/>
    </source>
</evidence>
<feature type="domain" description="Peptidase M20 dimerisation" evidence="4">
    <location>
        <begin position="220"/>
        <end position="353"/>
    </location>
</feature>
<keyword evidence="1" id="KW-0645">Protease</keyword>
<dbReference type="InterPro" id="IPR001261">
    <property type="entry name" value="ArgE/DapE_CS"/>
</dbReference>
<keyword evidence="3" id="KW-0378">Hydrolase</keyword>
<dbReference type="Pfam" id="PF07687">
    <property type="entry name" value="M20_dimer"/>
    <property type="match status" value="1"/>
</dbReference>
<dbReference type="InterPro" id="IPR011650">
    <property type="entry name" value="Peptidase_M20_dimer"/>
</dbReference>
<dbReference type="GO" id="GO:0046872">
    <property type="term" value="F:metal ion binding"/>
    <property type="evidence" value="ECO:0007669"/>
    <property type="project" value="UniProtKB-KW"/>
</dbReference>
<reference evidence="5 6" key="1">
    <citation type="submission" date="2015-03" db="EMBL/GenBank/DDBJ databases">
        <title>Genome sequencing of Methylobacterium aquaticum DSM16371 type strain.</title>
        <authorList>
            <person name="Chaudhry V."/>
            <person name="Patil P.B."/>
        </authorList>
    </citation>
    <scope>NUCLEOTIDE SEQUENCE [LARGE SCALE GENOMIC DNA]</scope>
    <source>
        <strain evidence="5 6">DSM 16371</strain>
    </source>
</reference>
<keyword evidence="2" id="KW-0479">Metal-binding</keyword>
<name>A0A0J6S4S5_9HYPH</name>
<evidence type="ECO:0000256" key="3">
    <source>
        <dbReference type="ARBA" id="ARBA00022801"/>
    </source>
</evidence>